<dbReference type="InterPro" id="IPR050541">
    <property type="entry name" value="LRR_TM_domain-containing"/>
</dbReference>
<reference evidence="13" key="2">
    <citation type="submission" date="2014-03" db="EMBL/GenBank/DDBJ databases">
        <authorList>
            <person name="Genoscope - CEA"/>
        </authorList>
    </citation>
    <scope>NUCLEOTIDE SEQUENCE</scope>
</reference>
<gene>
    <name evidence="13" type="ORF">GSONMT00056781001</name>
</gene>
<keyword evidence="8" id="KW-0325">Glycoprotein</keyword>
<dbReference type="SMART" id="SM00082">
    <property type="entry name" value="LRRCT"/>
    <property type="match status" value="2"/>
</dbReference>
<dbReference type="PANTHER" id="PTHR24369">
    <property type="entry name" value="ANTIGEN BSP, PUTATIVE-RELATED"/>
    <property type="match status" value="1"/>
</dbReference>
<evidence type="ECO:0000259" key="12">
    <source>
        <dbReference type="SMART" id="SM00082"/>
    </source>
</evidence>
<reference evidence="13" key="1">
    <citation type="journal article" date="2014" name="Nat. Commun.">
        <title>The rainbow trout genome provides novel insights into evolution after whole-genome duplication in vertebrates.</title>
        <authorList>
            <person name="Berthelot C."/>
            <person name="Brunet F."/>
            <person name="Chalopin D."/>
            <person name="Juanchich A."/>
            <person name="Bernard M."/>
            <person name="Noel B."/>
            <person name="Bento P."/>
            <person name="Da Silva C."/>
            <person name="Labadie K."/>
            <person name="Alberti A."/>
            <person name="Aury J.M."/>
            <person name="Louis A."/>
            <person name="Dehais P."/>
            <person name="Bardou P."/>
            <person name="Montfort J."/>
            <person name="Klopp C."/>
            <person name="Cabau C."/>
            <person name="Gaspin C."/>
            <person name="Thorgaard G.H."/>
            <person name="Boussaha M."/>
            <person name="Quillet E."/>
            <person name="Guyomard R."/>
            <person name="Galiana D."/>
            <person name="Bobe J."/>
            <person name="Volff J.N."/>
            <person name="Genet C."/>
            <person name="Wincker P."/>
            <person name="Jaillon O."/>
            <person name="Roest Crollius H."/>
            <person name="Guiguen Y."/>
        </authorList>
    </citation>
    <scope>NUCLEOTIDE SEQUENCE [LARGE SCALE GENOMIC DNA]</scope>
</reference>
<dbReference type="PaxDb" id="8022-A0A060X764"/>
<evidence type="ECO:0000256" key="8">
    <source>
        <dbReference type="ARBA" id="ARBA00023180"/>
    </source>
</evidence>
<evidence type="ECO:0000256" key="10">
    <source>
        <dbReference type="SAM" id="MobiDB-lite"/>
    </source>
</evidence>
<evidence type="ECO:0000256" key="2">
    <source>
        <dbReference type="ARBA" id="ARBA00022525"/>
    </source>
</evidence>
<dbReference type="EMBL" id="FR905026">
    <property type="protein sequence ID" value="CDQ75092.1"/>
    <property type="molecule type" value="Genomic_DNA"/>
</dbReference>
<evidence type="ECO:0000256" key="5">
    <source>
        <dbReference type="ARBA" id="ARBA00022729"/>
    </source>
</evidence>
<keyword evidence="7" id="KW-1015">Disulfide bond</keyword>
<keyword evidence="2" id="KW-0964">Secreted</keyword>
<dbReference type="Proteomes" id="UP000193380">
    <property type="component" value="Unassembled WGS sequence"/>
</dbReference>
<keyword evidence="6" id="KW-0677">Repeat</keyword>
<keyword evidence="5" id="KW-0732">Signal</keyword>
<protein>
    <recommendedName>
        <fullName evidence="15">LRRCT domain-containing protein</fullName>
    </recommendedName>
</protein>
<keyword evidence="3" id="KW-0272">Extracellular matrix</keyword>
<dbReference type="SMART" id="SM00013">
    <property type="entry name" value="LRRNT"/>
    <property type="match status" value="2"/>
</dbReference>
<evidence type="ECO:0000256" key="3">
    <source>
        <dbReference type="ARBA" id="ARBA00022530"/>
    </source>
</evidence>
<comment type="similarity">
    <text evidence="9">Belongs to the small leucine-rich proteoglycan (SLRP) family. SLRP class IV subfamily.</text>
</comment>
<feature type="compositionally biased region" description="Basic residues" evidence="10">
    <location>
        <begin position="864"/>
        <end position="891"/>
    </location>
</feature>
<name>A0A060X764_ONCMY</name>
<organism evidence="13 14">
    <name type="scientific">Oncorhynchus mykiss</name>
    <name type="common">Rainbow trout</name>
    <name type="synonym">Salmo gairdneri</name>
    <dbReference type="NCBI Taxonomy" id="8022"/>
    <lineage>
        <taxon>Eukaryota</taxon>
        <taxon>Metazoa</taxon>
        <taxon>Chordata</taxon>
        <taxon>Craniata</taxon>
        <taxon>Vertebrata</taxon>
        <taxon>Euteleostomi</taxon>
        <taxon>Actinopterygii</taxon>
        <taxon>Neopterygii</taxon>
        <taxon>Teleostei</taxon>
        <taxon>Protacanthopterygii</taxon>
        <taxon>Salmoniformes</taxon>
        <taxon>Salmonidae</taxon>
        <taxon>Salmoninae</taxon>
        <taxon>Oncorhynchus</taxon>
    </lineage>
</organism>
<dbReference type="InterPro" id="IPR032675">
    <property type="entry name" value="LRR_dom_sf"/>
</dbReference>
<dbReference type="AlphaFoldDB" id="A0A060X764"/>
<proteinExistence type="inferred from homology"/>
<dbReference type="InterPro" id="IPR003591">
    <property type="entry name" value="Leu-rich_rpt_typical-subtyp"/>
</dbReference>
<dbReference type="InterPro" id="IPR000372">
    <property type="entry name" value="LRRNT"/>
</dbReference>
<evidence type="ECO:0000259" key="11">
    <source>
        <dbReference type="SMART" id="SM00013"/>
    </source>
</evidence>
<feature type="domain" description="LRRCT" evidence="12">
    <location>
        <begin position="421"/>
        <end position="469"/>
    </location>
</feature>
<accession>A0A060X764</accession>
<dbReference type="InterPro" id="IPR001611">
    <property type="entry name" value="Leu-rich_rpt"/>
</dbReference>
<dbReference type="FunFam" id="3.80.10.10:FF:000368">
    <property type="entry name" value="Chondroadherin like"/>
    <property type="match status" value="1"/>
</dbReference>
<evidence type="ECO:0000256" key="4">
    <source>
        <dbReference type="ARBA" id="ARBA00022614"/>
    </source>
</evidence>
<dbReference type="SMART" id="SM00364">
    <property type="entry name" value="LRR_BAC"/>
    <property type="match status" value="3"/>
</dbReference>
<dbReference type="Pfam" id="PF01463">
    <property type="entry name" value="LRRCT"/>
    <property type="match status" value="1"/>
</dbReference>
<dbReference type="PROSITE" id="PS51450">
    <property type="entry name" value="LRR"/>
    <property type="match status" value="3"/>
</dbReference>
<dbReference type="InterPro" id="IPR000483">
    <property type="entry name" value="Cys-rich_flank_reg_C"/>
</dbReference>
<comment type="subcellular location">
    <subcellularLocation>
        <location evidence="1">Secreted</location>
        <location evidence="1">Extracellular space</location>
        <location evidence="1">Extracellular matrix</location>
    </subcellularLocation>
</comment>
<evidence type="ECO:0000256" key="7">
    <source>
        <dbReference type="ARBA" id="ARBA00023157"/>
    </source>
</evidence>
<dbReference type="SUPFAM" id="SSF52058">
    <property type="entry name" value="L domain-like"/>
    <property type="match status" value="2"/>
</dbReference>
<evidence type="ECO:0000256" key="6">
    <source>
        <dbReference type="ARBA" id="ARBA00022737"/>
    </source>
</evidence>
<dbReference type="PANTHER" id="PTHR24369:SF211">
    <property type="entry name" value="LEUCINE-RICH REPEAT-CONTAINING PROTEIN 15-LIKE"/>
    <property type="match status" value="1"/>
</dbReference>
<evidence type="ECO:0000256" key="9">
    <source>
        <dbReference type="ARBA" id="ARBA00061422"/>
    </source>
</evidence>
<dbReference type="FunFam" id="3.80.10.10:FF:000059">
    <property type="entry name" value="Chondroadherin like"/>
    <property type="match status" value="1"/>
</dbReference>
<dbReference type="Pfam" id="PF13855">
    <property type="entry name" value="LRR_8"/>
    <property type="match status" value="4"/>
</dbReference>
<evidence type="ECO:0000313" key="13">
    <source>
        <dbReference type="EMBL" id="CDQ75092.1"/>
    </source>
</evidence>
<keyword evidence="4" id="KW-0433">Leucine-rich repeat</keyword>
<sequence length="891" mass="98564">MTGQGCSCGWAWEGIGTPTWEPGPANQNEFSHTIGLYYGQKYSAPPALSDDFAGEEAGCGIPGLAWLSAVGRPVGYTAKFSKRTLEVAYVREINIKLSDNSSGGHSYSQHANCMLHQNLRHLWHSGKCPKFCICDNSKLTMACIGKNLTQVPPTIDEITVKLDLSKNDIQVLPTHAFLHIPHLTHLTLQRCNIRAVREGAFRTLGRLVSLNLANNNIEILYQVRPYSHPPTFLGRLMSPESFDGLSSLKQLTLDHNRVEEIQPGAFTQLGFLNMLSLTHNQLVYIPNMAFRGLHNIKWLRLSRNSLNNLAMEAFAGLFTLTRLSLNHNELQFFPTQTMTRLAQVTRLDLSYNPMTYLGEDTVSMPKLTHLYLDHMSLQDISDTAMSQAPLLSHLDLSHNQLRFLEPLSGPMELARLNLTGNPIHCNCYLRPLKEWAKKGKVKLMGVCAGPPHLSDETLEGVGPMELRCRSREDMIKEEERALPTAKPKKKIKCPDNCDCDVKAQHATCENRGHTKVPYGFPSNSQLLDLRSNHFHYIPSNSFPGTDQVVSLHLEHCKVREIEGGSFRGMKGLVYLYLSDNDLTSLGSETFIGAPELTYLHLEGNQLAMFPGAALAPLPSLLVLHLERNTIGKLERTGQLSSVPKLRGLYLTNNTISTIAPGALNSAHLDTLHLGSNQLAEVPTDGLSKASSLTELCLSGNFIRWVGPKAFLPVSKSLRQLYMDDMGLEKMSRDSLVGLGSGLTTLSLGGNQLEELPDLSPLTGLEVINLTHNPLLCDCTLLPLRRWMENVSLKMTATCGHPPEFRGQSVRDVHVFKSCPGESASPGKTLKGFKDTKSINPKPTLLKVTMAKAKPGKAKPMPTKPKAKPLKNPKARASQKTRRLIKSRKSVM</sequence>
<evidence type="ECO:0008006" key="15">
    <source>
        <dbReference type="Google" id="ProtNLM"/>
    </source>
</evidence>
<feature type="domain" description="LRRCT" evidence="12">
    <location>
        <begin position="772"/>
        <end position="819"/>
    </location>
</feature>
<dbReference type="GO" id="GO:0005886">
    <property type="term" value="C:plasma membrane"/>
    <property type="evidence" value="ECO:0007669"/>
    <property type="project" value="TreeGrafter"/>
</dbReference>
<dbReference type="STRING" id="8022.A0A060X764"/>
<evidence type="ECO:0000313" key="14">
    <source>
        <dbReference type="Proteomes" id="UP000193380"/>
    </source>
</evidence>
<feature type="region of interest" description="Disordered" evidence="10">
    <location>
        <begin position="820"/>
        <end position="891"/>
    </location>
</feature>
<feature type="domain" description="LRRNT" evidence="11">
    <location>
        <begin position="492"/>
        <end position="526"/>
    </location>
</feature>
<dbReference type="SMART" id="SM00369">
    <property type="entry name" value="LRR_TYP"/>
    <property type="match status" value="17"/>
</dbReference>
<feature type="domain" description="LRRNT" evidence="11">
    <location>
        <begin position="127"/>
        <end position="161"/>
    </location>
</feature>
<evidence type="ECO:0000256" key="1">
    <source>
        <dbReference type="ARBA" id="ARBA00004498"/>
    </source>
</evidence>
<dbReference type="Gene3D" id="3.80.10.10">
    <property type="entry name" value="Ribonuclease Inhibitor"/>
    <property type="match status" value="3"/>
</dbReference>